<dbReference type="Gene3D" id="3.10.350.10">
    <property type="entry name" value="LysM domain"/>
    <property type="match status" value="1"/>
</dbReference>
<feature type="compositionally biased region" description="Polar residues" evidence="1">
    <location>
        <begin position="440"/>
        <end position="456"/>
    </location>
</feature>
<dbReference type="InterPro" id="IPR020012">
    <property type="entry name" value="LysM_FimV"/>
</dbReference>
<evidence type="ECO:0000259" key="3">
    <source>
        <dbReference type="PROSITE" id="PS51782"/>
    </source>
</evidence>
<gene>
    <name evidence="4" type="ORF">FLL46_24680</name>
</gene>
<dbReference type="NCBIfam" id="TIGR03505">
    <property type="entry name" value="FimV_core"/>
    <property type="match status" value="1"/>
</dbReference>
<feature type="compositionally biased region" description="Polar residues" evidence="1">
    <location>
        <begin position="365"/>
        <end position="386"/>
    </location>
</feature>
<dbReference type="InterPro" id="IPR018392">
    <property type="entry name" value="LysM"/>
</dbReference>
<evidence type="ECO:0000313" key="5">
    <source>
        <dbReference type="Proteomes" id="UP000315439"/>
    </source>
</evidence>
<evidence type="ECO:0000313" key="4">
    <source>
        <dbReference type="EMBL" id="TQV82970.1"/>
    </source>
</evidence>
<dbReference type="EMBL" id="VIKS01000015">
    <property type="protein sequence ID" value="TQV82970.1"/>
    <property type="molecule type" value="Genomic_DNA"/>
</dbReference>
<reference evidence="4 5" key="1">
    <citation type="submission" date="2019-07" db="EMBL/GenBank/DDBJ databases">
        <title>Draft genome for Aliikangiella sp. M105.</title>
        <authorList>
            <person name="Wang G."/>
        </authorList>
    </citation>
    <scope>NUCLEOTIDE SEQUENCE [LARGE SCALE GENOMIC DNA]</scope>
    <source>
        <strain evidence="4 5">M105</strain>
    </source>
</reference>
<dbReference type="InterPro" id="IPR020011">
    <property type="entry name" value="FimV_C"/>
</dbReference>
<dbReference type="CDD" id="cd00118">
    <property type="entry name" value="LysM"/>
    <property type="match status" value="1"/>
</dbReference>
<feature type="domain" description="LysM" evidence="3">
    <location>
        <begin position="181"/>
        <end position="237"/>
    </location>
</feature>
<dbReference type="Proteomes" id="UP000315439">
    <property type="component" value="Unassembled WGS sequence"/>
</dbReference>
<dbReference type="InterPro" id="IPR038440">
    <property type="entry name" value="FimV_C_sf"/>
</dbReference>
<feature type="region of interest" description="Disordered" evidence="1">
    <location>
        <begin position="264"/>
        <end position="328"/>
    </location>
</feature>
<dbReference type="InterPro" id="IPR057840">
    <property type="entry name" value="FimV_N"/>
</dbReference>
<dbReference type="Pfam" id="PF25800">
    <property type="entry name" value="FimV_N"/>
    <property type="match status" value="1"/>
</dbReference>
<keyword evidence="2" id="KW-0472">Membrane</keyword>
<feature type="region of interest" description="Disordered" evidence="1">
    <location>
        <begin position="139"/>
        <end position="185"/>
    </location>
</feature>
<accession>A0A545U0H8</accession>
<protein>
    <submittedName>
        <fullName evidence="4">FimV family protein</fullName>
    </submittedName>
</protein>
<evidence type="ECO:0000256" key="1">
    <source>
        <dbReference type="SAM" id="MobiDB-lite"/>
    </source>
</evidence>
<name>A0A545U0H8_9GAMM</name>
<dbReference type="Gene3D" id="1.25.40.10">
    <property type="entry name" value="Tetratricopeptide repeat domain"/>
    <property type="match status" value="1"/>
</dbReference>
<feature type="compositionally biased region" description="Acidic residues" evidence="1">
    <location>
        <begin position="658"/>
        <end position="675"/>
    </location>
</feature>
<dbReference type="RefSeq" id="WP_142934752.1">
    <property type="nucleotide sequence ID" value="NZ_ML660171.1"/>
</dbReference>
<feature type="region of interest" description="Disordered" evidence="1">
    <location>
        <begin position="365"/>
        <end position="465"/>
    </location>
</feature>
<feature type="compositionally biased region" description="Acidic residues" evidence="1">
    <location>
        <begin position="683"/>
        <end position="714"/>
    </location>
</feature>
<feature type="compositionally biased region" description="Acidic residues" evidence="1">
    <location>
        <begin position="727"/>
        <end position="793"/>
    </location>
</feature>
<comment type="caution">
    <text evidence="4">The sequence shown here is derived from an EMBL/GenBank/DDBJ whole genome shotgun (WGS) entry which is preliminary data.</text>
</comment>
<keyword evidence="2" id="KW-1133">Transmembrane helix</keyword>
<dbReference type="Gene3D" id="1.20.58.2200">
    <property type="match status" value="1"/>
</dbReference>
<feature type="region of interest" description="Disordered" evidence="1">
    <location>
        <begin position="640"/>
        <end position="802"/>
    </location>
</feature>
<feature type="compositionally biased region" description="Low complexity" evidence="1">
    <location>
        <begin position="295"/>
        <end position="309"/>
    </location>
</feature>
<proteinExistence type="predicted"/>
<keyword evidence="2" id="KW-0812">Transmembrane</keyword>
<feature type="transmembrane region" description="Helical" evidence="2">
    <location>
        <begin position="482"/>
        <end position="500"/>
    </location>
</feature>
<dbReference type="OrthoDB" id="5298707at2"/>
<feature type="region of interest" description="Disordered" evidence="1">
    <location>
        <begin position="833"/>
        <end position="852"/>
    </location>
</feature>
<dbReference type="InterPro" id="IPR036779">
    <property type="entry name" value="LysM_dom_sf"/>
</dbReference>
<keyword evidence="5" id="KW-1185">Reference proteome</keyword>
<dbReference type="AlphaFoldDB" id="A0A545U0H8"/>
<dbReference type="NCBIfam" id="TIGR03504">
    <property type="entry name" value="FimV_Cterm"/>
    <property type="match status" value="1"/>
</dbReference>
<dbReference type="InterPro" id="IPR011990">
    <property type="entry name" value="TPR-like_helical_dom_sf"/>
</dbReference>
<feature type="compositionally biased region" description="Polar residues" evidence="1">
    <location>
        <begin position="162"/>
        <end position="185"/>
    </location>
</feature>
<feature type="compositionally biased region" description="Low complexity" evidence="1">
    <location>
        <begin position="390"/>
        <end position="433"/>
    </location>
</feature>
<evidence type="ECO:0000256" key="2">
    <source>
        <dbReference type="SAM" id="Phobius"/>
    </source>
</evidence>
<sequence>MFRKLILLIVSAVGFYSSTLVAVGLGEYELKSGLNQPLSAEIVLLSAGDLAEHELHASLASAQEFEKVGVERLFFLNNIRFETIRSDSGEVIIKLTTREPIKEPFVNFLVELNWPNGRIIREYTFLLDPPIFEDSTASTIERTQTSRQQSSQQSTQRAEPSAPQTTYTPSQNTQPTFSGSTYGPVSPNDTLWSIASKTRPDSQVTIHQTLVAIYRANPHAFANGNINNLMRGEVLQIPDANTISQVPHRAALQDVVTQNRQWRSGGARRIVGNDTGGTTSSQMTGEGRLSLAAPDTDSGTDGSSGGSDSQLSQVRNQLVSSQEKSATLQAENDELRARLADALAKLESVSDSAVNITDTELAALTQQSQDSSTGQNDEVSSGNLDTTEGEAISGEISDSDSSIAETGSDIGSDTTDSTLGDSTATDSDSATSAEQAGGSDATQTPTPANDQATTGTDNKKPIFAQEPKPKGFVEELMESGGLLWGGILGVIALIAMAVFWRMRKRMEEDDFQDDLVASAGAGSMDTTETFELPDVGDDMLVELDMDESADASPEQEEESFDPLGEADIYIAYGKYEQAESLLLEAIEENPIRSDVKVKLMECYAETEDKDKFEALAQEVSQAVDADEWAEQIGNLRAQAWSGEADSEDGFDLPSTEDIFGDDEDDSFAAEIDAVDDEAKSSDDISDDFSLDETEADEEEFDIDMDLGLDDEETPAEASSDAVTETFDSLDDDDFSIDEDLMQEQESEEKGLDEDDFALDLDEDADDIELDDGDDIGLDLDDDEFDFDDDDTSDFDGAVGDDSTDEIATKLDLARAYIDMGDADGAKEILSEVVSEGSDSQKSEAQALLDKVD</sequence>
<organism evidence="4 5">
    <name type="scientific">Aliikangiella coralliicola</name>
    <dbReference type="NCBI Taxonomy" id="2592383"/>
    <lineage>
        <taxon>Bacteria</taxon>
        <taxon>Pseudomonadati</taxon>
        <taxon>Pseudomonadota</taxon>
        <taxon>Gammaproteobacteria</taxon>
        <taxon>Oceanospirillales</taxon>
        <taxon>Pleioneaceae</taxon>
        <taxon>Aliikangiella</taxon>
    </lineage>
</organism>
<dbReference type="PROSITE" id="PS51782">
    <property type="entry name" value="LYSM"/>
    <property type="match status" value="1"/>
</dbReference>
<feature type="compositionally biased region" description="Low complexity" evidence="1">
    <location>
        <begin position="142"/>
        <end position="157"/>
    </location>
</feature>
<feature type="compositionally biased region" description="Polar residues" evidence="1">
    <location>
        <begin position="310"/>
        <end position="328"/>
    </location>
</feature>